<evidence type="ECO:0000313" key="4">
    <source>
        <dbReference type="Proteomes" id="UP000824927"/>
    </source>
</evidence>
<proteinExistence type="predicted"/>
<dbReference type="PIRSF" id="PIRSF004553">
    <property type="entry name" value="CHP00095"/>
    <property type="match status" value="1"/>
</dbReference>
<dbReference type="GO" id="GO:0003676">
    <property type="term" value="F:nucleic acid binding"/>
    <property type="evidence" value="ECO:0007669"/>
    <property type="project" value="InterPro"/>
</dbReference>
<dbReference type="EMBL" id="JAHVKP010000001">
    <property type="protein sequence ID" value="MBY6217859.1"/>
    <property type="molecule type" value="Genomic_DNA"/>
</dbReference>
<dbReference type="InterPro" id="IPR029063">
    <property type="entry name" value="SAM-dependent_MTases_sf"/>
</dbReference>
<dbReference type="InterPro" id="IPR004398">
    <property type="entry name" value="RNA_MeTrfase_RsmD"/>
</dbReference>
<dbReference type="Gene3D" id="3.40.50.150">
    <property type="entry name" value="Vaccinia Virus protein VP39"/>
    <property type="match status" value="1"/>
</dbReference>
<dbReference type="Proteomes" id="UP000824927">
    <property type="component" value="Unassembled WGS sequence"/>
</dbReference>
<dbReference type="SUPFAM" id="SSF53335">
    <property type="entry name" value="S-adenosyl-L-methionine-dependent methyltransferases"/>
    <property type="match status" value="1"/>
</dbReference>
<dbReference type="AlphaFoldDB" id="A0A9Q3S0B6"/>
<dbReference type="PANTHER" id="PTHR43542:SF1">
    <property type="entry name" value="METHYLTRANSFERASE"/>
    <property type="match status" value="1"/>
</dbReference>
<dbReference type="CDD" id="cd02440">
    <property type="entry name" value="AdoMet_MTases"/>
    <property type="match status" value="1"/>
</dbReference>
<dbReference type="EC" id="2.1.1.171" evidence="3"/>
<dbReference type="InterPro" id="IPR002052">
    <property type="entry name" value="DNA_methylase_N6_adenine_CS"/>
</dbReference>
<organism evidence="3 4">
    <name type="scientific">Qipengyuania aquimaris</name>
    <dbReference type="NCBI Taxonomy" id="255984"/>
    <lineage>
        <taxon>Bacteria</taxon>
        <taxon>Pseudomonadati</taxon>
        <taxon>Pseudomonadota</taxon>
        <taxon>Alphaproteobacteria</taxon>
        <taxon>Sphingomonadales</taxon>
        <taxon>Erythrobacteraceae</taxon>
        <taxon>Qipengyuania</taxon>
    </lineage>
</organism>
<keyword evidence="1 3" id="KW-0489">Methyltransferase</keyword>
<comment type="caution">
    <text evidence="3">The sequence shown here is derived from an EMBL/GenBank/DDBJ whole genome shotgun (WGS) entry which is preliminary data.</text>
</comment>
<reference evidence="3" key="1">
    <citation type="submission" date="2021-06" db="EMBL/GenBank/DDBJ databases">
        <title>50 bacteria genomes isolated from Dapeng, Shenzhen, China.</title>
        <authorList>
            <person name="Zheng W."/>
            <person name="Yu S."/>
            <person name="Huang Y."/>
        </authorList>
    </citation>
    <scope>NUCLEOTIDE SEQUENCE</scope>
    <source>
        <strain evidence="3">DP4N28-2</strain>
    </source>
</reference>
<dbReference type="PANTHER" id="PTHR43542">
    <property type="entry name" value="METHYLTRANSFERASE"/>
    <property type="match status" value="1"/>
</dbReference>
<dbReference type="RefSeq" id="WP_222404854.1">
    <property type="nucleotide sequence ID" value="NZ_JAHVKP010000001.1"/>
</dbReference>
<evidence type="ECO:0000256" key="2">
    <source>
        <dbReference type="ARBA" id="ARBA00022679"/>
    </source>
</evidence>
<keyword evidence="2 3" id="KW-0808">Transferase</keyword>
<dbReference type="PROSITE" id="PS00092">
    <property type="entry name" value="N6_MTASE"/>
    <property type="match status" value="1"/>
</dbReference>
<evidence type="ECO:0000256" key="1">
    <source>
        <dbReference type="ARBA" id="ARBA00022603"/>
    </source>
</evidence>
<accession>A0A9Q3S0B6</accession>
<sequence>MRIIAGDWRGRKLVAPKGDATRPTADRTRETLFNMLSSRLGSLEGLSVLDLFAGSGALGIEALSRGAAHCLFVEQEPDAVKAIKANISSLDARTRTTVQQGSVMSLGPAKVPHDLIFLDPPYYTGAANVALDRMTRLGWIGPATWIAVETAKNEDVEVKRLELEAERRVGKAKITLLKLGSDAAQTGD</sequence>
<dbReference type="GO" id="GO:0052913">
    <property type="term" value="F:16S rRNA (guanine(966)-N(2))-methyltransferase activity"/>
    <property type="evidence" value="ECO:0007669"/>
    <property type="project" value="UniProtKB-EC"/>
</dbReference>
<dbReference type="NCBIfam" id="TIGR00095">
    <property type="entry name" value="16S rRNA (guanine(966)-N(2))-methyltransferase RsmD"/>
    <property type="match status" value="1"/>
</dbReference>
<gene>
    <name evidence="3" type="primary">rsmD</name>
    <name evidence="3" type="ORF">KUV31_05830</name>
</gene>
<evidence type="ECO:0000313" key="3">
    <source>
        <dbReference type="EMBL" id="MBY6217859.1"/>
    </source>
</evidence>
<dbReference type="Pfam" id="PF03602">
    <property type="entry name" value="Cons_hypoth95"/>
    <property type="match status" value="1"/>
</dbReference>
<protein>
    <submittedName>
        <fullName evidence="3">16S rRNA (Guanine(966)-N(2))-methyltransferase RsmD</fullName>
        <ecNumber evidence="3">2.1.1.171</ecNumber>
    </submittedName>
</protein>
<name>A0A9Q3S0B6_9SPHN</name>